<proteinExistence type="predicted"/>
<evidence type="ECO:0000313" key="1">
    <source>
        <dbReference type="EMBL" id="HJF86164.1"/>
    </source>
</evidence>
<sequence length="70" mass="8082">MGLFSSDEDKIRKIDKQLSDVNKELLYKKTLKSMYDNAESNSELTSLDAALILHHDLQGIKEELKKMNQK</sequence>
<gene>
    <name evidence="1" type="ORF">K8V88_01885</name>
</gene>
<accession>A0A921HPY8</accession>
<reference evidence="1" key="2">
    <citation type="submission" date="2021-09" db="EMBL/GenBank/DDBJ databases">
        <authorList>
            <person name="Gilroy R."/>
        </authorList>
    </citation>
    <scope>NUCLEOTIDE SEQUENCE</scope>
    <source>
        <strain evidence="1">7886</strain>
    </source>
</reference>
<dbReference type="AlphaFoldDB" id="A0A921HPY8"/>
<comment type="caution">
    <text evidence="1">The sequence shown here is derived from an EMBL/GenBank/DDBJ whole genome shotgun (WGS) entry which is preliminary data.</text>
</comment>
<organism evidence="1 2">
    <name type="scientific">Companilactobacillus farciminis</name>
    <dbReference type="NCBI Taxonomy" id="1612"/>
    <lineage>
        <taxon>Bacteria</taxon>
        <taxon>Bacillati</taxon>
        <taxon>Bacillota</taxon>
        <taxon>Bacilli</taxon>
        <taxon>Lactobacillales</taxon>
        <taxon>Lactobacillaceae</taxon>
        <taxon>Companilactobacillus</taxon>
    </lineage>
</organism>
<dbReference type="Proteomes" id="UP000747013">
    <property type="component" value="Unassembled WGS sequence"/>
</dbReference>
<dbReference type="EMBL" id="DYWC01000043">
    <property type="protein sequence ID" value="HJF86164.1"/>
    <property type="molecule type" value="Genomic_DNA"/>
</dbReference>
<evidence type="ECO:0000313" key="2">
    <source>
        <dbReference type="Proteomes" id="UP000747013"/>
    </source>
</evidence>
<reference evidence="1" key="1">
    <citation type="journal article" date="2021" name="PeerJ">
        <title>Extensive microbial diversity within the chicken gut microbiome revealed by metagenomics and culture.</title>
        <authorList>
            <person name="Gilroy R."/>
            <person name="Ravi A."/>
            <person name="Getino M."/>
            <person name="Pursley I."/>
            <person name="Horton D.L."/>
            <person name="Alikhan N.F."/>
            <person name="Baker D."/>
            <person name="Gharbi K."/>
            <person name="Hall N."/>
            <person name="Watson M."/>
            <person name="Adriaenssens E.M."/>
            <person name="Foster-Nyarko E."/>
            <person name="Jarju S."/>
            <person name="Secka A."/>
            <person name="Antonio M."/>
            <person name="Oren A."/>
            <person name="Chaudhuri R.R."/>
            <person name="La Ragione R."/>
            <person name="Hildebrand F."/>
            <person name="Pallen M.J."/>
        </authorList>
    </citation>
    <scope>NUCLEOTIDE SEQUENCE</scope>
    <source>
        <strain evidence="1">7886</strain>
    </source>
</reference>
<protein>
    <submittedName>
        <fullName evidence="1">Uncharacterized protein</fullName>
    </submittedName>
</protein>
<name>A0A921HPY8_9LACO</name>